<sequence length="237" mass="27685">MLVLLVNEKIYRLTLTIRDLDTLNQMGKGMDYFLNQIPTTQELALFFTVALQGSNLGVGYDFIDDCYEEGRSFQSLLEIIPLLLAKVGLITASPLEEEVHQTSTFSFEEVIQHHLKRMSQYGLTEEQFYHLTIGEIRRLAESYYLNQRERLKEQAEMDYIQARVIASNVSSILSDKNKPPLLEEVYGHLFTEDEIEKMKTSREEQRQERTRQELEANMLSWVEMMNAKIKNQTEDTE</sequence>
<name>A0A9X4XFN8_9FIRM</name>
<accession>A0A9X4XFN8</accession>
<organism evidence="1 2">
    <name type="scientific">Turicibacter sanguinis</name>
    <dbReference type="NCBI Taxonomy" id="154288"/>
    <lineage>
        <taxon>Bacteria</taxon>
        <taxon>Bacillati</taxon>
        <taxon>Bacillota</taxon>
        <taxon>Erysipelotrichia</taxon>
        <taxon>Erysipelotrichales</taxon>
        <taxon>Turicibacteraceae</taxon>
        <taxon>Turicibacter</taxon>
    </lineage>
</organism>
<evidence type="ECO:0000313" key="1">
    <source>
        <dbReference type="EMBL" id="MTK22538.1"/>
    </source>
</evidence>
<dbReference type="Proteomes" id="UP000487649">
    <property type="component" value="Unassembled WGS sequence"/>
</dbReference>
<reference evidence="1 2" key="1">
    <citation type="journal article" date="2019" name="Nat. Med.">
        <title>A library of human gut bacterial isolates paired with longitudinal multiomics data enables mechanistic microbiome research.</title>
        <authorList>
            <person name="Poyet M."/>
            <person name="Groussin M."/>
            <person name="Gibbons S.M."/>
            <person name="Avila-Pacheco J."/>
            <person name="Jiang X."/>
            <person name="Kearney S.M."/>
            <person name="Perrotta A.R."/>
            <person name="Berdy B."/>
            <person name="Zhao S."/>
            <person name="Lieberman T.D."/>
            <person name="Swanson P.K."/>
            <person name="Smith M."/>
            <person name="Roesemann S."/>
            <person name="Alexander J.E."/>
            <person name="Rich S.A."/>
            <person name="Livny J."/>
            <person name="Vlamakis H."/>
            <person name="Clish C."/>
            <person name="Bullock K."/>
            <person name="Deik A."/>
            <person name="Scott J."/>
            <person name="Pierce K.A."/>
            <person name="Xavier R.J."/>
            <person name="Alm E.J."/>
        </authorList>
    </citation>
    <scope>NUCLEOTIDE SEQUENCE [LARGE SCALE GENOMIC DNA]</scope>
    <source>
        <strain evidence="1 2">BIOML-A198</strain>
    </source>
</reference>
<proteinExistence type="predicted"/>
<evidence type="ECO:0000313" key="2">
    <source>
        <dbReference type="Proteomes" id="UP000487649"/>
    </source>
</evidence>
<dbReference type="AlphaFoldDB" id="A0A9X4XFN8"/>
<dbReference type="EMBL" id="WMQE01000041">
    <property type="protein sequence ID" value="MTK22538.1"/>
    <property type="molecule type" value="Genomic_DNA"/>
</dbReference>
<gene>
    <name evidence="1" type="ORF">GMA92_14065</name>
</gene>
<comment type="caution">
    <text evidence="1">The sequence shown here is derived from an EMBL/GenBank/DDBJ whole genome shotgun (WGS) entry which is preliminary data.</text>
</comment>
<protein>
    <submittedName>
        <fullName evidence="1">Uncharacterized protein</fullName>
    </submittedName>
</protein>